<reference evidence="2" key="1">
    <citation type="journal article" date="2013" name="Genome Biol. Evol.">
        <title>The genome sequence of Streptomyces lividans 66 reveals a novel tRNA-dependent peptide biosynthetic system within a metal-related genomic island.</title>
        <authorList>
            <person name="Cruz-Morales P."/>
            <person name="Vijgenboom E."/>
            <person name="Iruegas-Bocardo F."/>
            <person name="Girard G."/>
            <person name="Yanez-Guerra L.A."/>
            <person name="Ramos-Aboites H.E."/>
            <person name="Pernodet J.L."/>
            <person name="Anne J."/>
            <person name="van Wezel G.P."/>
            <person name="Barona-Gomez F."/>
        </authorList>
    </citation>
    <scope>NUCLEOTIDE SEQUENCE [LARGE SCALE GENOMIC DNA]</scope>
    <source>
        <strain evidence="2">1326</strain>
    </source>
</reference>
<evidence type="ECO:0000313" key="2">
    <source>
        <dbReference type="Proteomes" id="UP000014062"/>
    </source>
</evidence>
<protein>
    <submittedName>
        <fullName evidence="1">Uncharacterized protein</fullName>
    </submittedName>
</protein>
<evidence type="ECO:0000313" key="1">
    <source>
        <dbReference type="EMBL" id="EOY47475.1"/>
    </source>
</evidence>
<dbReference type="EMBL" id="CM001889">
    <property type="protein sequence ID" value="EOY47475.1"/>
    <property type="molecule type" value="Genomic_DNA"/>
</dbReference>
<accession>A0A7U9DQI1</accession>
<gene>
    <name evidence="1" type="ORF">SLI_2760</name>
</gene>
<proteinExistence type="predicted"/>
<organism evidence="1 2">
    <name type="scientific">Streptomyces lividans 1326</name>
    <dbReference type="NCBI Taxonomy" id="1200984"/>
    <lineage>
        <taxon>Bacteria</taxon>
        <taxon>Bacillati</taxon>
        <taxon>Actinomycetota</taxon>
        <taxon>Actinomycetes</taxon>
        <taxon>Kitasatosporales</taxon>
        <taxon>Streptomycetaceae</taxon>
        <taxon>Streptomyces</taxon>
    </lineage>
</organism>
<dbReference type="AlphaFoldDB" id="A0A7U9DQI1"/>
<sequence>MTPVTPRLEFTRRPPSAPAVFRTSTAVGAGGIDAQALRF</sequence>
<name>A0A7U9DQI1_STRLI</name>
<dbReference type="Proteomes" id="UP000014062">
    <property type="component" value="Chromosome"/>
</dbReference>